<comment type="function">
    <text evidence="8">F(1)F(0) ATP synthase produces ATP from ADP in the presence of a proton or sodium gradient. F-type ATPases consist of two structural domains, F(1) containing the extramembraneous catalytic core and F(0) containing the membrane proton channel, linked together by a central stalk and a peripheral stalk. During catalysis, ATP synthesis in the catalytic domain of F(1) is coupled via a rotary mechanism of the central stalk subunits to proton translocation.</text>
</comment>
<protein>
    <recommendedName>
        <fullName evidence="8">ATP synthase subunit delta</fullName>
    </recommendedName>
    <alternativeName>
        <fullName evidence="8">ATP synthase F(1) sector subunit delta</fullName>
    </alternativeName>
    <alternativeName>
        <fullName evidence="8">F-type ATPase subunit delta</fullName>
        <shortName evidence="8">F-ATPase subunit delta</shortName>
    </alternativeName>
</protein>
<name>A0AAW5QZN7_9HYPH</name>
<dbReference type="RefSeq" id="WP_261615964.1">
    <property type="nucleotide sequence ID" value="NZ_JALIDZ010000004.1"/>
</dbReference>
<dbReference type="SUPFAM" id="SSF47928">
    <property type="entry name" value="N-terminal domain of the delta subunit of the F1F0-ATP synthase"/>
    <property type="match status" value="1"/>
</dbReference>
<dbReference type="EMBL" id="JALIDZ010000004">
    <property type="protein sequence ID" value="MCT8972402.1"/>
    <property type="molecule type" value="Genomic_DNA"/>
</dbReference>
<dbReference type="HAMAP" id="MF_01416">
    <property type="entry name" value="ATP_synth_delta_bact"/>
    <property type="match status" value="1"/>
</dbReference>
<evidence type="ECO:0000256" key="6">
    <source>
        <dbReference type="ARBA" id="ARBA00023196"/>
    </source>
</evidence>
<comment type="subcellular location">
    <subcellularLocation>
        <location evidence="8">Cell membrane</location>
        <topology evidence="8">Peripheral membrane protein</topology>
    </subcellularLocation>
    <subcellularLocation>
        <location evidence="1">Membrane</location>
    </subcellularLocation>
</comment>
<dbReference type="InterPro" id="IPR026015">
    <property type="entry name" value="ATP_synth_OSCP/delta_N_sf"/>
</dbReference>
<comment type="similarity">
    <text evidence="8">Belongs to the ATPase delta chain family.</text>
</comment>
<dbReference type="NCBIfam" id="NF004402">
    <property type="entry name" value="PRK05758.2-2"/>
    <property type="match status" value="1"/>
</dbReference>
<keyword evidence="2 8" id="KW-0813">Transport</keyword>
<dbReference type="InterPro" id="IPR020781">
    <property type="entry name" value="ATPase_OSCP/d_CS"/>
</dbReference>
<dbReference type="PANTHER" id="PTHR11910">
    <property type="entry name" value="ATP SYNTHASE DELTA CHAIN"/>
    <property type="match status" value="1"/>
</dbReference>
<gene>
    <name evidence="8" type="primary">atpH</name>
    <name evidence="9" type="ORF">MUB46_11090</name>
</gene>
<dbReference type="NCBIfam" id="NF004406">
    <property type="entry name" value="PRK05758.3-2"/>
    <property type="match status" value="1"/>
</dbReference>
<dbReference type="Gene3D" id="1.10.520.20">
    <property type="entry name" value="N-terminal domain of the delta subunit of the F1F0-ATP synthase"/>
    <property type="match status" value="1"/>
</dbReference>
<reference evidence="9 10" key="1">
    <citation type="submission" date="2022-04" db="EMBL/GenBank/DDBJ databases">
        <authorList>
            <person name="Ye Y.-Q."/>
            <person name="Du Z.-J."/>
        </authorList>
    </citation>
    <scope>NUCLEOTIDE SEQUENCE [LARGE SCALE GENOMIC DNA]</scope>
    <source>
        <strain evidence="9 10">A6E488</strain>
    </source>
</reference>
<proteinExistence type="inferred from homology"/>
<evidence type="ECO:0000256" key="3">
    <source>
        <dbReference type="ARBA" id="ARBA00022781"/>
    </source>
</evidence>
<accession>A0AAW5QZN7</accession>
<dbReference type="PROSITE" id="PS00389">
    <property type="entry name" value="ATPASE_DELTA"/>
    <property type="match status" value="1"/>
</dbReference>
<evidence type="ECO:0000256" key="8">
    <source>
        <dbReference type="HAMAP-Rule" id="MF_01416"/>
    </source>
</evidence>
<comment type="caution">
    <text evidence="9">The sequence shown here is derived from an EMBL/GenBank/DDBJ whole genome shotgun (WGS) entry which is preliminary data.</text>
</comment>
<dbReference type="Proteomes" id="UP001320898">
    <property type="component" value="Unassembled WGS sequence"/>
</dbReference>
<dbReference type="GO" id="GO:0046933">
    <property type="term" value="F:proton-transporting ATP synthase activity, rotational mechanism"/>
    <property type="evidence" value="ECO:0007669"/>
    <property type="project" value="UniProtKB-UniRule"/>
</dbReference>
<dbReference type="NCBIfam" id="TIGR01145">
    <property type="entry name" value="ATP_synt_delta"/>
    <property type="match status" value="1"/>
</dbReference>
<keyword evidence="8" id="KW-1003">Cell membrane</keyword>
<evidence type="ECO:0000256" key="5">
    <source>
        <dbReference type="ARBA" id="ARBA00023136"/>
    </source>
</evidence>
<keyword evidence="6 8" id="KW-0139">CF(1)</keyword>
<dbReference type="GO" id="GO:0045259">
    <property type="term" value="C:proton-transporting ATP synthase complex"/>
    <property type="evidence" value="ECO:0007669"/>
    <property type="project" value="UniProtKB-KW"/>
</dbReference>
<dbReference type="Pfam" id="PF00213">
    <property type="entry name" value="OSCP"/>
    <property type="match status" value="1"/>
</dbReference>
<keyword evidence="5 8" id="KW-0472">Membrane</keyword>
<evidence type="ECO:0000256" key="1">
    <source>
        <dbReference type="ARBA" id="ARBA00004370"/>
    </source>
</evidence>
<keyword evidence="7 8" id="KW-0066">ATP synthesis</keyword>
<keyword evidence="10" id="KW-1185">Reference proteome</keyword>
<dbReference type="AlphaFoldDB" id="A0AAW5QZN7"/>
<evidence type="ECO:0000313" key="9">
    <source>
        <dbReference type="EMBL" id="MCT8972402.1"/>
    </source>
</evidence>
<evidence type="ECO:0000256" key="4">
    <source>
        <dbReference type="ARBA" id="ARBA00023065"/>
    </source>
</evidence>
<dbReference type="InterPro" id="IPR000711">
    <property type="entry name" value="ATPase_OSCP/dsu"/>
</dbReference>
<evidence type="ECO:0000256" key="2">
    <source>
        <dbReference type="ARBA" id="ARBA00022448"/>
    </source>
</evidence>
<evidence type="ECO:0000313" key="10">
    <source>
        <dbReference type="Proteomes" id="UP001320898"/>
    </source>
</evidence>
<comment type="function">
    <text evidence="8">This protein is part of the stalk that links CF(0) to CF(1). It either transmits conformational changes from CF(0) to CF(1) or is implicated in proton conduction.</text>
</comment>
<keyword evidence="3 8" id="KW-0375">Hydrogen ion transport</keyword>
<organism evidence="9 10">
    <name type="scientific">Microbaculum marinisediminis</name>
    <dbReference type="NCBI Taxonomy" id="2931392"/>
    <lineage>
        <taxon>Bacteria</taxon>
        <taxon>Pseudomonadati</taxon>
        <taxon>Pseudomonadota</taxon>
        <taxon>Alphaproteobacteria</taxon>
        <taxon>Hyphomicrobiales</taxon>
        <taxon>Tepidamorphaceae</taxon>
        <taxon>Microbaculum</taxon>
    </lineage>
</organism>
<keyword evidence="4 8" id="KW-0406">Ion transport</keyword>
<sequence>MNAEDSIVSGVAGRYATALFELAVEAKAIDKVAGELDQVGKMIDESEDLTRLVMSPVFSAEDQVRAMGAVLEKAGITGITENFVKLTARNRRLFALPGMIGGFRKLVAQHRGEVSAEVTSAHELSADQVAELSAALKASLGKDVQLNRKVDADLLGGLVVRIGSRMIDTSLRTKLNSLKIAMKEVG</sequence>
<dbReference type="GO" id="GO:0005886">
    <property type="term" value="C:plasma membrane"/>
    <property type="evidence" value="ECO:0007669"/>
    <property type="project" value="UniProtKB-SubCell"/>
</dbReference>
<dbReference type="PRINTS" id="PR00125">
    <property type="entry name" value="ATPASEDELTA"/>
</dbReference>
<evidence type="ECO:0000256" key="7">
    <source>
        <dbReference type="ARBA" id="ARBA00023310"/>
    </source>
</evidence>